<accession>A0A8H6VZ26</accession>
<feature type="compositionally biased region" description="Polar residues" evidence="1">
    <location>
        <begin position="151"/>
        <end position="161"/>
    </location>
</feature>
<organism evidence="2 3">
    <name type="scientific">Mycena indigotica</name>
    <dbReference type="NCBI Taxonomy" id="2126181"/>
    <lineage>
        <taxon>Eukaryota</taxon>
        <taxon>Fungi</taxon>
        <taxon>Dikarya</taxon>
        <taxon>Basidiomycota</taxon>
        <taxon>Agaricomycotina</taxon>
        <taxon>Agaricomycetes</taxon>
        <taxon>Agaricomycetidae</taxon>
        <taxon>Agaricales</taxon>
        <taxon>Marasmiineae</taxon>
        <taxon>Mycenaceae</taxon>
        <taxon>Mycena</taxon>
    </lineage>
</organism>
<sequence>MVVGDNSSTDLEVHGSAGSAWFQQSQENPLTVPLDKNDEDTYLLCLESDSTDEMPIMLAYLNDGTVQAWYITHPDSKPYNGLIQPPQPAAPSPFSQTTSVLGQSSFGQSSAHASPFGQNSAPVFPSNPSPFGGSSSSSTVASQPVAPPMSATPSISMGDNTGPSFGGLSLGASSSDSKPKSTTGGLFGGFNSSPSPLPLLSNHPANQPANPAPSKFSDPSLVKPAAGFGAFGGASTGAFSNPQLPSSNACTGGAFGGNTTTKDSMPASSSFGKSGFGQPAFGQPAFGQPAFGQPAFGQPAFEQTSFGSKPASTLGAPASGGFGAFAVTGTSGFTSTPTPSSPSPNVAPFPSPAQSGFGAPASVNSAFGANHKRICPTCLPLQLNLPLVGRQPQVCLVKPPPLRP</sequence>
<feature type="compositionally biased region" description="Low complexity" evidence="1">
    <location>
        <begin position="170"/>
        <end position="184"/>
    </location>
</feature>
<feature type="region of interest" description="Disordered" evidence="1">
    <location>
        <begin position="80"/>
        <end position="220"/>
    </location>
</feature>
<proteinExistence type="predicted"/>
<feature type="region of interest" description="Disordered" evidence="1">
    <location>
        <begin position="1"/>
        <end position="24"/>
    </location>
</feature>
<feature type="region of interest" description="Disordered" evidence="1">
    <location>
        <begin position="287"/>
        <end position="313"/>
    </location>
</feature>
<protein>
    <submittedName>
        <fullName evidence="2">Uncharacterized protein</fullName>
    </submittedName>
</protein>
<dbReference type="EMBL" id="JACAZF010000007">
    <property type="protein sequence ID" value="KAF7299429.1"/>
    <property type="molecule type" value="Genomic_DNA"/>
</dbReference>
<evidence type="ECO:0000313" key="3">
    <source>
        <dbReference type="Proteomes" id="UP000636479"/>
    </source>
</evidence>
<keyword evidence="3" id="KW-1185">Reference proteome</keyword>
<feature type="compositionally biased region" description="Polar residues" evidence="1">
    <location>
        <begin position="97"/>
        <end position="121"/>
    </location>
</feature>
<dbReference type="AlphaFoldDB" id="A0A8H6VZ26"/>
<dbReference type="OrthoDB" id="248320at2759"/>
<feature type="compositionally biased region" description="Low complexity" evidence="1">
    <location>
        <begin position="192"/>
        <end position="213"/>
    </location>
</feature>
<name>A0A8H6VZ26_9AGAR</name>
<evidence type="ECO:0000313" key="2">
    <source>
        <dbReference type="EMBL" id="KAF7299429.1"/>
    </source>
</evidence>
<gene>
    <name evidence="2" type="ORF">MIND_00892700</name>
</gene>
<reference evidence="2" key="1">
    <citation type="submission" date="2020-05" db="EMBL/GenBank/DDBJ databases">
        <title>Mycena genomes resolve the evolution of fungal bioluminescence.</title>
        <authorList>
            <person name="Tsai I.J."/>
        </authorList>
    </citation>
    <scope>NUCLEOTIDE SEQUENCE</scope>
    <source>
        <strain evidence="2">171206Taipei</strain>
    </source>
</reference>
<dbReference type="InterPro" id="IPR015943">
    <property type="entry name" value="WD40/YVTN_repeat-like_dom_sf"/>
</dbReference>
<comment type="caution">
    <text evidence="2">The sequence shown here is derived from an EMBL/GenBank/DDBJ whole genome shotgun (WGS) entry which is preliminary data.</text>
</comment>
<feature type="compositionally biased region" description="Polar residues" evidence="1">
    <location>
        <begin position="301"/>
        <end position="311"/>
    </location>
</feature>
<feature type="compositionally biased region" description="Pro residues" evidence="1">
    <location>
        <begin position="339"/>
        <end position="351"/>
    </location>
</feature>
<dbReference type="GeneID" id="59348091"/>
<feature type="region of interest" description="Disordered" evidence="1">
    <location>
        <begin position="332"/>
        <end position="353"/>
    </location>
</feature>
<feature type="compositionally biased region" description="Low complexity" evidence="1">
    <location>
        <begin position="122"/>
        <end position="144"/>
    </location>
</feature>
<evidence type="ECO:0000256" key="1">
    <source>
        <dbReference type="SAM" id="MobiDB-lite"/>
    </source>
</evidence>
<dbReference type="Gene3D" id="2.130.10.10">
    <property type="entry name" value="YVTN repeat-like/Quinoprotein amine dehydrogenase"/>
    <property type="match status" value="1"/>
</dbReference>
<dbReference type="RefSeq" id="XP_037218817.1">
    <property type="nucleotide sequence ID" value="XM_037365575.1"/>
</dbReference>
<dbReference type="Proteomes" id="UP000636479">
    <property type="component" value="Unassembled WGS sequence"/>
</dbReference>
<feature type="compositionally biased region" description="Polar residues" evidence="1">
    <location>
        <begin position="1"/>
        <end position="10"/>
    </location>
</feature>